<dbReference type="SUPFAM" id="SSF55729">
    <property type="entry name" value="Acyl-CoA N-acyltransferases (Nat)"/>
    <property type="match status" value="1"/>
</dbReference>
<dbReference type="RefSeq" id="WP_093842516.1">
    <property type="nucleotide sequence ID" value="NZ_FPAB01000002.1"/>
</dbReference>
<keyword evidence="3" id="KW-1185">Reference proteome</keyword>
<dbReference type="Pfam" id="PF13673">
    <property type="entry name" value="Acetyltransf_10"/>
    <property type="match status" value="1"/>
</dbReference>
<dbReference type="InterPro" id="IPR000182">
    <property type="entry name" value="GNAT_dom"/>
</dbReference>
<dbReference type="InterPro" id="IPR053144">
    <property type="entry name" value="Acetyltransferase_Butenolide"/>
</dbReference>
<dbReference type="PROSITE" id="PS51186">
    <property type="entry name" value="GNAT"/>
    <property type="match status" value="1"/>
</dbReference>
<keyword evidence="2" id="KW-0808">Transferase</keyword>
<evidence type="ECO:0000313" key="3">
    <source>
        <dbReference type="Proteomes" id="UP000198873"/>
    </source>
</evidence>
<dbReference type="PANTHER" id="PTHR43233">
    <property type="entry name" value="FAMILY N-ACETYLTRANSFERASE, PUTATIVE (AFU_ORTHOLOGUE AFUA_6G03350)-RELATED"/>
    <property type="match status" value="1"/>
</dbReference>
<dbReference type="PANTHER" id="PTHR43233:SF1">
    <property type="entry name" value="FAMILY N-ACETYLTRANSFERASE, PUTATIVE (AFU_ORTHOLOGUE AFUA_6G03350)-RELATED"/>
    <property type="match status" value="1"/>
</dbReference>
<evidence type="ECO:0000313" key="2">
    <source>
        <dbReference type="EMBL" id="SFS58253.1"/>
    </source>
</evidence>
<name>A0A1I6R0R5_9ACTN</name>
<dbReference type="STRING" id="1176198.SAMN05444716_102625"/>
<dbReference type="AlphaFoldDB" id="A0A1I6R0R5"/>
<dbReference type="Gene3D" id="3.40.630.30">
    <property type="match status" value="1"/>
</dbReference>
<proteinExistence type="predicted"/>
<dbReference type="GO" id="GO:0016747">
    <property type="term" value="F:acyltransferase activity, transferring groups other than amino-acyl groups"/>
    <property type="evidence" value="ECO:0007669"/>
    <property type="project" value="InterPro"/>
</dbReference>
<accession>A0A1I6R0R5</accession>
<dbReference type="EMBL" id="FPAB01000002">
    <property type="protein sequence ID" value="SFS58253.1"/>
    <property type="molecule type" value="Genomic_DNA"/>
</dbReference>
<gene>
    <name evidence="2" type="ORF">SAMN05444716_102625</name>
</gene>
<dbReference type="InterPro" id="IPR016181">
    <property type="entry name" value="Acyl_CoA_acyltransferase"/>
</dbReference>
<sequence length="150" mass="16392">MPSITIRRAVARDAERLTALIQESSAYRGAYASIISGYRVGPEYIERHEVFMAVDASGHLLGFYALVVDPPELDLAFVADEAQGRGVGRLLITHMTGRAAEAGLTEVRVVSHPPSEGFYRSLGAQRVGTVAPSPPKITWERPELRFTIGR</sequence>
<dbReference type="Proteomes" id="UP000198873">
    <property type="component" value="Unassembled WGS sequence"/>
</dbReference>
<dbReference type="CDD" id="cd04301">
    <property type="entry name" value="NAT_SF"/>
    <property type="match status" value="1"/>
</dbReference>
<organism evidence="2 3">
    <name type="scientific">Streptomyces harbinensis</name>
    <dbReference type="NCBI Taxonomy" id="1176198"/>
    <lineage>
        <taxon>Bacteria</taxon>
        <taxon>Bacillati</taxon>
        <taxon>Actinomycetota</taxon>
        <taxon>Actinomycetes</taxon>
        <taxon>Kitasatosporales</taxon>
        <taxon>Streptomycetaceae</taxon>
        <taxon>Streptomyces</taxon>
    </lineage>
</organism>
<reference evidence="3" key="1">
    <citation type="submission" date="2016-10" db="EMBL/GenBank/DDBJ databases">
        <authorList>
            <person name="Varghese N."/>
            <person name="Submissions S."/>
        </authorList>
    </citation>
    <scope>NUCLEOTIDE SEQUENCE [LARGE SCALE GENOMIC DNA]</scope>
    <source>
        <strain evidence="3">CGMCC 4.7047</strain>
    </source>
</reference>
<feature type="domain" description="N-acetyltransferase" evidence="1">
    <location>
        <begin position="4"/>
        <end position="145"/>
    </location>
</feature>
<evidence type="ECO:0000259" key="1">
    <source>
        <dbReference type="PROSITE" id="PS51186"/>
    </source>
</evidence>
<protein>
    <submittedName>
        <fullName evidence="2">Acetyltransferase (GNAT) domain-containing protein</fullName>
    </submittedName>
</protein>